<keyword evidence="7" id="KW-0915">Sodium</keyword>
<organism evidence="16 17">
    <name type="scientific">Syphacia muris</name>
    <dbReference type="NCBI Taxonomy" id="451379"/>
    <lineage>
        <taxon>Eukaryota</taxon>
        <taxon>Metazoa</taxon>
        <taxon>Ecdysozoa</taxon>
        <taxon>Nematoda</taxon>
        <taxon>Chromadorea</taxon>
        <taxon>Rhabditida</taxon>
        <taxon>Spirurina</taxon>
        <taxon>Oxyuridomorpha</taxon>
        <taxon>Oxyuroidea</taxon>
        <taxon>Oxyuridae</taxon>
        <taxon>Syphacia</taxon>
    </lineage>
</organism>
<keyword evidence="12 13" id="KW-0407">Ion channel</keyword>
<dbReference type="AlphaFoldDB" id="A0A0N5AE45"/>
<evidence type="ECO:0000256" key="3">
    <source>
        <dbReference type="ARBA" id="ARBA00022448"/>
    </source>
</evidence>
<keyword evidence="9 15" id="KW-0472">Membrane</keyword>
<comment type="subcellular location">
    <subcellularLocation>
        <location evidence="1">Membrane</location>
        <topology evidence="1">Multi-pass membrane protein</topology>
    </subcellularLocation>
</comment>
<keyword evidence="8 13" id="KW-0406">Ion transport</keyword>
<dbReference type="InterPro" id="IPR001873">
    <property type="entry name" value="ENaC"/>
</dbReference>
<reference evidence="17" key="1">
    <citation type="submission" date="2017-02" db="UniProtKB">
        <authorList>
            <consortium name="WormBaseParasite"/>
        </authorList>
    </citation>
    <scope>IDENTIFICATION</scope>
</reference>
<dbReference type="Gene3D" id="2.60.470.10">
    <property type="entry name" value="Acid-sensing ion channels like domains"/>
    <property type="match status" value="1"/>
</dbReference>
<keyword evidence="16" id="KW-1185">Reference proteome</keyword>
<feature type="transmembrane region" description="Helical" evidence="15">
    <location>
        <begin position="53"/>
        <end position="74"/>
    </location>
</feature>
<dbReference type="GO" id="GO:0005886">
    <property type="term" value="C:plasma membrane"/>
    <property type="evidence" value="ECO:0007669"/>
    <property type="project" value="TreeGrafter"/>
</dbReference>
<evidence type="ECO:0000256" key="9">
    <source>
        <dbReference type="ARBA" id="ARBA00023136"/>
    </source>
</evidence>
<dbReference type="Pfam" id="PF00858">
    <property type="entry name" value="ASC"/>
    <property type="match status" value="2"/>
</dbReference>
<dbReference type="PRINTS" id="PR01078">
    <property type="entry name" value="AMINACHANNEL"/>
</dbReference>
<keyword evidence="5 13" id="KW-0812">Transmembrane</keyword>
<evidence type="ECO:0000256" key="10">
    <source>
        <dbReference type="ARBA" id="ARBA00023180"/>
    </source>
</evidence>
<feature type="region of interest" description="Disordered" evidence="14">
    <location>
        <begin position="1"/>
        <end position="24"/>
    </location>
</feature>
<evidence type="ECO:0000256" key="8">
    <source>
        <dbReference type="ARBA" id="ARBA00023065"/>
    </source>
</evidence>
<evidence type="ECO:0000256" key="2">
    <source>
        <dbReference type="ARBA" id="ARBA00007193"/>
    </source>
</evidence>
<dbReference type="PANTHER" id="PTHR11690">
    <property type="entry name" value="AMILORIDE-SENSITIVE SODIUM CHANNEL-RELATED"/>
    <property type="match status" value="1"/>
</dbReference>
<keyword evidence="10" id="KW-0325">Glycoprotein</keyword>
<name>A0A0N5AE45_9BILA</name>
<dbReference type="WBParaSite" id="SMUV_0000248601-mRNA-1">
    <property type="protein sequence ID" value="SMUV_0000248601-mRNA-1"/>
    <property type="gene ID" value="SMUV_0000248601"/>
</dbReference>
<evidence type="ECO:0000256" key="6">
    <source>
        <dbReference type="ARBA" id="ARBA00022989"/>
    </source>
</evidence>
<comment type="similarity">
    <text evidence="2 13">Belongs to the amiloride-sensitive sodium channel (TC 1.A.6) family.</text>
</comment>
<dbReference type="Gene3D" id="1.10.287.770">
    <property type="entry name" value="YojJ-like"/>
    <property type="match status" value="1"/>
</dbReference>
<dbReference type="PANTHER" id="PTHR11690:SF293">
    <property type="entry name" value="ACID-SENSING ION CHANNEL 1"/>
    <property type="match status" value="1"/>
</dbReference>
<evidence type="ECO:0000256" key="12">
    <source>
        <dbReference type="ARBA" id="ARBA00023303"/>
    </source>
</evidence>
<keyword evidence="4 13" id="KW-0894">Sodium channel</keyword>
<evidence type="ECO:0000256" key="4">
    <source>
        <dbReference type="ARBA" id="ARBA00022461"/>
    </source>
</evidence>
<dbReference type="GO" id="GO:0015280">
    <property type="term" value="F:ligand-gated sodium channel activity"/>
    <property type="evidence" value="ECO:0007669"/>
    <property type="project" value="TreeGrafter"/>
</dbReference>
<proteinExistence type="inferred from homology"/>
<evidence type="ECO:0000256" key="15">
    <source>
        <dbReference type="SAM" id="Phobius"/>
    </source>
</evidence>
<keyword evidence="11 13" id="KW-0739">Sodium transport</keyword>
<evidence type="ECO:0000256" key="7">
    <source>
        <dbReference type="ARBA" id="ARBA00023053"/>
    </source>
</evidence>
<evidence type="ECO:0000256" key="1">
    <source>
        <dbReference type="ARBA" id="ARBA00004141"/>
    </source>
</evidence>
<feature type="compositionally biased region" description="Polar residues" evidence="14">
    <location>
        <begin position="11"/>
        <end position="24"/>
    </location>
</feature>
<evidence type="ECO:0000313" key="17">
    <source>
        <dbReference type="WBParaSite" id="SMUV_0000248601-mRNA-1"/>
    </source>
</evidence>
<evidence type="ECO:0000256" key="5">
    <source>
        <dbReference type="ARBA" id="ARBA00022692"/>
    </source>
</evidence>
<evidence type="ECO:0000256" key="13">
    <source>
        <dbReference type="RuleBase" id="RU000679"/>
    </source>
</evidence>
<evidence type="ECO:0000256" key="14">
    <source>
        <dbReference type="SAM" id="MobiDB-lite"/>
    </source>
</evidence>
<evidence type="ECO:0000256" key="11">
    <source>
        <dbReference type="ARBA" id="ARBA00023201"/>
    </source>
</evidence>
<dbReference type="Proteomes" id="UP000046393">
    <property type="component" value="Unplaced"/>
</dbReference>
<keyword evidence="6 15" id="KW-1133">Transmembrane helix</keyword>
<protein>
    <submittedName>
        <fullName evidence="17">Amiloride-sensitive cation channel 5</fullName>
    </submittedName>
</protein>
<dbReference type="STRING" id="451379.A0A0N5AE45"/>
<keyword evidence="3 13" id="KW-0813">Transport</keyword>
<sequence length="836" mass="96333">MPGRRRRTRDFVQNNGQYSTNNDGVSLTPTLNRFAEDTSMLGFRYLHTQYKTWFRIVWAVVIIFFLGLTIYQVVERIGYYFVRNPLNTQKLYDTPSRITFPTILLALKVKTSNTGIIRRKFCRASRVAYHSPDLLRTMALMYNEDGSPSLNRSLVNSIASFSEVDFSYVFRSSLQTVDDFILSCHYGRGQSCMDEIRPVITPNGLCFAVSSNITVKRPGPETTLSLLLNLETYEIIPGWIGEPGVVMSMYDNKVPHTAYSGEGMHLAAGKVVTVPINDIRQLILQLHRHNSKCGRISVGNYAEKDYSRTFCQWYVTYEKIAKHCGCIPNQSPKIMELILQTKKAFENEMEVDAREKCPEDCNEITYTTIVFGSNLDSNEITSYLPSDWDDVKEKRLNDFQRVFGIIPNYRIPLIRSIQDQAYEAQHFLNKISRLLNIAERTKDLILPCLRDESNYNITETIKKFHASEPLWTSFIEFVFPFHIGSVLSLLKIEMDQDSVMKVVDQSKMERRDIRNKANCLYKATENIDLMILGVNESSNIFGFQLLENTTKMALKKRLIELLTNLKDCLLAAALQSSEMLNNSSDILQSTCGQKLSDDYEALRVGLRIPKVLSMETFNGYADTVQKLTEAIWDLKWNRKPRIFQWRNHGIDLKLFRALYMYVFCKRVNVSRHLWSIFLIKETIMQLESALEARAKFLDTLHLQPTAIDAISLIRNSILCLQNLSNSFDALKNDHFLRTEWTSKLQRLLTVANSYSVGKHYDEVNLLFVKIYFAHFKREMITQERSYSLFLLLAEIGGTIGLYVGASLLTIAETAVFFIERKTRKGHSKGQRMKHLV</sequence>
<feature type="transmembrane region" description="Helical" evidence="15">
    <location>
        <begin position="786"/>
        <end position="818"/>
    </location>
</feature>
<evidence type="ECO:0000313" key="16">
    <source>
        <dbReference type="Proteomes" id="UP000046393"/>
    </source>
</evidence>
<accession>A0A0N5AE45</accession>